<dbReference type="EMBL" id="JAGGJU010000007">
    <property type="protein sequence ID" value="MBP1851365.1"/>
    <property type="molecule type" value="Genomic_DNA"/>
</dbReference>
<dbReference type="CDD" id="cd02440">
    <property type="entry name" value="AdoMet_MTases"/>
    <property type="match status" value="1"/>
</dbReference>
<keyword evidence="1" id="KW-0802">TPR repeat</keyword>
<dbReference type="PROSITE" id="PS50005">
    <property type="entry name" value="TPR"/>
    <property type="match status" value="1"/>
</dbReference>
<dbReference type="Pfam" id="PF13489">
    <property type="entry name" value="Methyltransf_23"/>
    <property type="match status" value="1"/>
</dbReference>
<dbReference type="Gene3D" id="1.25.40.10">
    <property type="entry name" value="Tetratricopeptide repeat domain"/>
    <property type="match status" value="1"/>
</dbReference>
<dbReference type="PANTHER" id="PTHR43861:SF1">
    <property type="entry name" value="TRANS-ACONITATE 2-METHYLTRANSFERASE"/>
    <property type="match status" value="1"/>
</dbReference>
<proteinExistence type="predicted"/>
<evidence type="ECO:0000256" key="1">
    <source>
        <dbReference type="PROSITE-ProRule" id="PRU00339"/>
    </source>
</evidence>
<feature type="repeat" description="TPR" evidence="1">
    <location>
        <begin position="47"/>
        <end position="80"/>
    </location>
</feature>
<dbReference type="GO" id="GO:0032259">
    <property type="term" value="P:methylation"/>
    <property type="evidence" value="ECO:0007669"/>
    <property type="project" value="UniProtKB-KW"/>
</dbReference>
<reference evidence="2 3" key="1">
    <citation type="submission" date="2021-03" db="EMBL/GenBank/DDBJ databases">
        <title>Genomic Encyclopedia of Type Strains, Phase IV (KMG-IV): sequencing the most valuable type-strain genomes for metagenomic binning, comparative biology and taxonomic classification.</title>
        <authorList>
            <person name="Goeker M."/>
        </authorList>
    </citation>
    <scope>NUCLEOTIDE SEQUENCE [LARGE SCALE GENOMIC DNA]</scope>
    <source>
        <strain evidence="2 3">DSM 21600</strain>
    </source>
</reference>
<comment type="caution">
    <text evidence="2">The sequence shown here is derived from an EMBL/GenBank/DDBJ whole genome shotgun (WGS) entry which is preliminary data.</text>
</comment>
<keyword evidence="2" id="KW-0489">Methyltransferase</keyword>
<dbReference type="SUPFAM" id="SSF48452">
    <property type="entry name" value="TPR-like"/>
    <property type="match status" value="1"/>
</dbReference>
<protein>
    <submittedName>
        <fullName evidence="2">TPR repeat methyltransferase</fullName>
    </submittedName>
</protein>
<dbReference type="Gene3D" id="3.40.50.150">
    <property type="entry name" value="Vaccinia Virus protein VP39"/>
    <property type="match status" value="1"/>
</dbReference>
<organism evidence="2 3">
    <name type="scientific">Rhizobium halophytocola</name>
    <dbReference type="NCBI Taxonomy" id="735519"/>
    <lineage>
        <taxon>Bacteria</taxon>
        <taxon>Pseudomonadati</taxon>
        <taxon>Pseudomonadota</taxon>
        <taxon>Alphaproteobacteria</taxon>
        <taxon>Hyphomicrobiales</taxon>
        <taxon>Rhizobiaceae</taxon>
        <taxon>Rhizobium/Agrobacterium group</taxon>
        <taxon>Rhizobium</taxon>
    </lineage>
</organism>
<dbReference type="Pfam" id="PF14559">
    <property type="entry name" value="TPR_19"/>
    <property type="match status" value="1"/>
</dbReference>
<dbReference type="GO" id="GO:0008168">
    <property type="term" value="F:methyltransferase activity"/>
    <property type="evidence" value="ECO:0007669"/>
    <property type="project" value="UniProtKB-KW"/>
</dbReference>
<gene>
    <name evidence="2" type="ORF">J2Z17_002810</name>
</gene>
<dbReference type="Proteomes" id="UP000759443">
    <property type="component" value="Unassembled WGS sequence"/>
</dbReference>
<dbReference type="PANTHER" id="PTHR43861">
    <property type="entry name" value="TRANS-ACONITATE 2-METHYLTRANSFERASE-RELATED"/>
    <property type="match status" value="1"/>
</dbReference>
<dbReference type="RefSeq" id="WP_209946002.1">
    <property type="nucleotide sequence ID" value="NZ_JAGGJU010000007.1"/>
</dbReference>
<keyword evidence="3" id="KW-1185">Reference proteome</keyword>
<dbReference type="SUPFAM" id="SSF53335">
    <property type="entry name" value="S-adenosyl-L-methionine-dependent methyltransferases"/>
    <property type="match status" value="1"/>
</dbReference>
<dbReference type="InterPro" id="IPR029063">
    <property type="entry name" value="SAM-dependent_MTases_sf"/>
</dbReference>
<sequence>MHPMQFSSGDVVIDRRADYARMLDESGDPAAAADLMEQALELAPGWVAGWQQLADFTQKAGDEKKAAAALEKVLELDPDDIFAASLKLARLGATEVPDQPPSRYVEALFDDYADRFEAQLVEKLDYSVPVELSALIRKTVVPTGPFARAVDLGCGTGLLGVEIRDLCLDLEGYDLSTGMLAKAEEKGLYDRLAQADLSLDAETSGLFAEGAGAARADLVCAADVMMYLGNLEPTMQLIARLAAPGAILAFSVEDAGDREGFDLAESLRYVHSETYVRQLLSTIGFETRTTSKTVIRMDGGKPVFGILFVAVKTR</sequence>
<accession>A0ABS4E096</accession>
<dbReference type="InterPro" id="IPR011990">
    <property type="entry name" value="TPR-like_helical_dom_sf"/>
</dbReference>
<keyword evidence="2" id="KW-0808">Transferase</keyword>
<evidence type="ECO:0000313" key="3">
    <source>
        <dbReference type="Proteomes" id="UP000759443"/>
    </source>
</evidence>
<dbReference type="InterPro" id="IPR019734">
    <property type="entry name" value="TPR_rpt"/>
</dbReference>
<name>A0ABS4E096_9HYPH</name>
<evidence type="ECO:0000313" key="2">
    <source>
        <dbReference type="EMBL" id="MBP1851365.1"/>
    </source>
</evidence>